<sequence>MENTRTIKRNLLIFIVFISVIGFVGYFIDRMTGHADYMNTGMGDTGTAGMGIWLISTMEDAYINPLLLSGAVVIHTQTALAFGDRHSFLNQIISLLLL</sequence>
<keyword evidence="1" id="KW-0812">Transmembrane</keyword>
<protein>
    <submittedName>
        <fullName evidence="2">Uncharacterized protein</fullName>
    </submittedName>
</protein>
<name>A0AA87TDY6_TREMD</name>
<keyword evidence="1" id="KW-1133">Transmembrane helix</keyword>
<dbReference type="Proteomes" id="UP000014634">
    <property type="component" value="Unassembled WGS sequence"/>
</dbReference>
<feature type="transmembrane region" description="Helical" evidence="1">
    <location>
        <begin position="12"/>
        <end position="28"/>
    </location>
</feature>
<dbReference type="AlphaFoldDB" id="A0AA87TDY6"/>
<dbReference type="RefSeq" id="WP_016524082.1">
    <property type="nucleotide sequence ID" value="NZ_KE332517.1"/>
</dbReference>
<evidence type="ECO:0000313" key="2">
    <source>
        <dbReference type="EMBL" id="EPF27660.1"/>
    </source>
</evidence>
<dbReference type="EMBL" id="ATFE01000016">
    <property type="protein sequence ID" value="EPF27660.1"/>
    <property type="molecule type" value="Genomic_DNA"/>
</dbReference>
<keyword evidence="1" id="KW-0472">Membrane</keyword>
<evidence type="ECO:0000313" key="3">
    <source>
        <dbReference type="Proteomes" id="UP000014634"/>
    </source>
</evidence>
<evidence type="ECO:0000256" key="1">
    <source>
        <dbReference type="SAM" id="Phobius"/>
    </source>
</evidence>
<gene>
    <name evidence="2" type="ORF">HMPREF9195_02158</name>
</gene>
<comment type="caution">
    <text evidence="2">The sequence shown here is derived from an EMBL/GenBank/DDBJ whole genome shotgun (WGS) entry which is preliminary data.</text>
</comment>
<proteinExistence type="predicted"/>
<reference evidence="2 3" key="1">
    <citation type="submission" date="2013-04" db="EMBL/GenBank/DDBJ databases">
        <title>The Genome Sequence of Treponema medium ATCC 700293.</title>
        <authorList>
            <consortium name="The Broad Institute Genomics Platform"/>
            <person name="Earl A."/>
            <person name="Ward D."/>
            <person name="Feldgarden M."/>
            <person name="Gevers D."/>
            <person name="Leonetti C."/>
            <person name="Blanton J.M."/>
            <person name="Dewhirst F.E."/>
            <person name="Izard J."/>
            <person name="Walker B."/>
            <person name="Young S."/>
            <person name="Zeng Q."/>
            <person name="Gargeya S."/>
            <person name="Fitzgerald M."/>
            <person name="Haas B."/>
            <person name="Abouelleil A."/>
            <person name="Allen A.W."/>
            <person name="Alvarado L."/>
            <person name="Arachchi H.M."/>
            <person name="Berlin A.M."/>
            <person name="Chapman S.B."/>
            <person name="Gainer-Dewar J."/>
            <person name="Goldberg J."/>
            <person name="Griggs A."/>
            <person name="Gujja S."/>
            <person name="Hansen M."/>
            <person name="Howarth C."/>
            <person name="Imamovic A."/>
            <person name="Ireland A."/>
            <person name="Larimer J."/>
            <person name="McCowan C."/>
            <person name="Murphy C."/>
            <person name="Pearson M."/>
            <person name="Poon T.W."/>
            <person name="Priest M."/>
            <person name="Roberts A."/>
            <person name="Saif S."/>
            <person name="Shea T."/>
            <person name="Sisk P."/>
            <person name="Sykes S."/>
            <person name="Wortman J."/>
            <person name="Nusbaum C."/>
            <person name="Birren B."/>
        </authorList>
    </citation>
    <scope>NUCLEOTIDE SEQUENCE [LARGE SCALE GENOMIC DNA]</scope>
    <source>
        <strain evidence="2 3">ATCC 700293</strain>
    </source>
</reference>
<organism evidence="2 3">
    <name type="scientific">Treponema medium ATCC 700293</name>
    <dbReference type="NCBI Taxonomy" id="1125700"/>
    <lineage>
        <taxon>Bacteria</taxon>
        <taxon>Pseudomonadati</taxon>
        <taxon>Spirochaetota</taxon>
        <taxon>Spirochaetia</taxon>
        <taxon>Spirochaetales</taxon>
        <taxon>Treponemataceae</taxon>
        <taxon>Treponema</taxon>
    </lineage>
</organism>
<accession>A0AA87TDY6</accession>
<feature type="transmembrane region" description="Helical" evidence="1">
    <location>
        <begin position="62"/>
        <end position="82"/>
    </location>
</feature>